<organism evidence="1 2">
    <name type="scientific">Hibiscus sabdariffa</name>
    <name type="common">roselle</name>
    <dbReference type="NCBI Taxonomy" id="183260"/>
    <lineage>
        <taxon>Eukaryota</taxon>
        <taxon>Viridiplantae</taxon>
        <taxon>Streptophyta</taxon>
        <taxon>Embryophyta</taxon>
        <taxon>Tracheophyta</taxon>
        <taxon>Spermatophyta</taxon>
        <taxon>Magnoliopsida</taxon>
        <taxon>eudicotyledons</taxon>
        <taxon>Gunneridae</taxon>
        <taxon>Pentapetalae</taxon>
        <taxon>rosids</taxon>
        <taxon>malvids</taxon>
        <taxon>Malvales</taxon>
        <taxon>Malvaceae</taxon>
        <taxon>Malvoideae</taxon>
        <taxon>Hibiscus</taxon>
    </lineage>
</organism>
<evidence type="ECO:0000313" key="2">
    <source>
        <dbReference type="Proteomes" id="UP001472677"/>
    </source>
</evidence>
<dbReference type="Proteomes" id="UP001472677">
    <property type="component" value="Unassembled WGS sequence"/>
</dbReference>
<gene>
    <name evidence="1" type="ORF">V6N12_075794</name>
</gene>
<proteinExistence type="predicted"/>
<accession>A0ABR2CAJ9</accession>
<dbReference type="EMBL" id="JBBPBM010000063">
    <property type="protein sequence ID" value="KAK8515771.1"/>
    <property type="molecule type" value="Genomic_DNA"/>
</dbReference>
<sequence length="76" mass="8598">MHLRLLTGSARATRKLLWKTIVVVANMPHSMLLNKHVPDRSGLLKSESLGGDTVLKNLWQHQDAILCCSFKTFLEK</sequence>
<comment type="caution">
    <text evidence="1">The sequence shown here is derived from an EMBL/GenBank/DDBJ whole genome shotgun (WGS) entry which is preliminary data.</text>
</comment>
<name>A0ABR2CAJ9_9ROSI</name>
<evidence type="ECO:0000313" key="1">
    <source>
        <dbReference type="EMBL" id="KAK8515771.1"/>
    </source>
</evidence>
<protein>
    <submittedName>
        <fullName evidence="1">Uncharacterized protein</fullName>
    </submittedName>
</protein>
<reference evidence="1 2" key="1">
    <citation type="journal article" date="2024" name="G3 (Bethesda)">
        <title>Genome assembly of Hibiscus sabdariffa L. provides insights into metabolisms of medicinal natural products.</title>
        <authorList>
            <person name="Kim T."/>
        </authorList>
    </citation>
    <scope>NUCLEOTIDE SEQUENCE [LARGE SCALE GENOMIC DNA]</scope>
    <source>
        <strain evidence="1">TK-2024</strain>
        <tissue evidence="1">Old leaves</tissue>
    </source>
</reference>
<keyword evidence="2" id="KW-1185">Reference proteome</keyword>